<dbReference type="Pfam" id="PF01569">
    <property type="entry name" value="PAP2"/>
    <property type="match status" value="1"/>
</dbReference>
<feature type="transmembrane region" description="Helical" evidence="1">
    <location>
        <begin position="58"/>
        <end position="77"/>
    </location>
</feature>
<dbReference type="InterPro" id="IPR000326">
    <property type="entry name" value="PAP2/HPO"/>
</dbReference>
<dbReference type="RefSeq" id="WP_378266632.1">
    <property type="nucleotide sequence ID" value="NZ_JBHUKR010000009.1"/>
</dbReference>
<accession>A0ABW5FWK6</accession>
<keyword evidence="4" id="KW-1185">Reference proteome</keyword>
<evidence type="ECO:0000256" key="1">
    <source>
        <dbReference type="SAM" id="Phobius"/>
    </source>
</evidence>
<proteinExistence type="predicted"/>
<evidence type="ECO:0000259" key="2">
    <source>
        <dbReference type="Pfam" id="PF01569"/>
    </source>
</evidence>
<dbReference type="InterPro" id="IPR036938">
    <property type="entry name" value="PAP2/HPO_sf"/>
</dbReference>
<sequence>MIRWFVLGGVACALFVALGIAVTGQPAGVDLSVAGALQGLWRGTFGEATLVVSDLLGIVVPDAFAIALFVSAVLCRYRGLRREFLVVVKVMPVLVVTRLTSAVGKPLFLRVRPRSYPQFSYPSGHVVAIAATGLCAVLLCVWLAPWLTRVAAASFAAATVLVAVTRLILGVHWLTDTVGSVLAVLGTGLVVAAGVRLLPGPMPVTSVAA</sequence>
<feature type="transmembrane region" description="Helical" evidence="1">
    <location>
        <begin position="84"/>
        <end position="104"/>
    </location>
</feature>
<protein>
    <submittedName>
        <fullName evidence="3">Phosphatase PAP2 family protein</fullName>
    </submittedName>
</protein>
<evidence type="ECO:0000313" key="3">
    <source>
        <dbReference type="EMBL" id="MFD2418619.1"/>
    </source>
</evidence>
<dbReference type="Proteomes" id="UP001597417">
    <property type="component" value="Unassembled WGS sequence"/>
</dbReference>
<dbReference type="SUPFAM" id="SSF48317">
    <property type="entry name" value="Acid phosphatase/Vanadium-dependent haloperoxidase"/>
    <property type="match status" value="1"/>
</dbReference>
<evidence type="ECO:0000313" key="4">
    <source>
        <dbReference type="Proteomes" id="UP001597417"/>
    </source>
</evidence>
<comment type="caution">
    <text evidence="3">The sequence shown here is derived from an EMBL/GenBank/DDBJ whole genome shotgun (WGS) entry which is preliminary data.</text>
</comment>
<feature type="domain" description="Phosphatidic acid phosphatase type 2/haloperoxidase" evidence="2">
    <location>
        <begin position="117"/>
        <end position="190"/>
    </location>
</feature>
<feature type="transmembrane region" description="Helical" evidence="1">
    <location>
        <begin position="180"/>
        <end position="198"/>
    </location>
</feature>
<feature type="transmembrane region" description="Helical" evidence="1">
    <location>
        <begin position="151"/>
        <end position="174"/>
    </location>
</feature>
<keyword evidence="1" id="KW-0812">Transmembrane</keyword>
<reference evidence="4" key="1">
    <citation type="journal article" date="2019" name="Int. J. Syst. Evol. Microbiol.">
        <title>The Global Catalogue of Microorganisms (GCM) 10K type strain sequencing project: providing services to taxonomists for standard genome sequencing and annotation.</title>
        <authorList>
            <consortium name="The Broad Institute Genomics Platform"/>
            <consortium name="The Broad Institute Genome Sequencing Center for Infectious Disease"/>
            <person name="Wu L."/>
            <person name="Ma J."/>
        </authorList>
    </citation>
    <scope>NUCLEOTIDE SEQUENCE [LARGE SCALE GENOMIC DNA]</scope>
    <source>
        <strain evidence="4">CGMCC 4.7645</strain>
    </source>
</reference>
<organism evidence="3 4">
    <name type="scientific">Amycolatopsis pigmentata</name>
    <dbReference type="NCBI Taxonomy" id="450801"/>
    <lineage>
        <taxon>Bacteria</taxon>
        <taxon>Bacillati</taxon>
        <taxon>Actinomycetota</taxon>
        <taxon>Actinomycetes</taxon>
        <taxon>Pseudonocardiales</taxon>
        <taxon>Pseudonocardiaceae</taxon>
        <taxon>Amycolatopsis</taxon>
    </lineage>
</organism>
<keyword evidence="1" id="KW-0472">Membrane</keyword>
<gene>
    <name evidence="3" type="ORF">ACFSXZ_20045</name>
</gene>
<dbReference type="Gene3D" id="1.20.144.10">
    <property type="entry name" value="Phosphatidic acid phosphatase type 2/haloperoxidase"/>
    <property type="match status" value="1"/>
</dbReference>
<feature type="transmembrane region" description="Helical" evidence="1">
    <location>
        <begin position="124"/>
        <end position="144"/>
    </location>
</feature>
<keyword evidence="1" id="KW-1133">Transmembrane helix</keyword>
<dbReference type="EMBL" id="JBHUKR010000009">
    <property type="protein sequence ID" value="MFD2418619.1"/>
    <property type="molecule type" value="Genomic_DNA"/>
</dbReference>
<name>A0ABW5FWK6_9PSEU</name>